<name>C7CJQ4_METED</name>
<dbReference type="KEGG" id="mdi:METDI1955"/>
<accession>C7CJQ4</accession>
<evidence type="ECO:0000313" key="1">
    <source>
        <dbReference type="EMBL" id="CAX23544.1"/>
    </source>
</evidence>
<reference evidence="2" key="1">
    <citation type="journal article" date="2009" name="PLoS ONE">
        <title>Methylobacterium genome sequences: a reference blueprint to investigate microbial metabolism of C1 compounds from natural and industrial sources.</title>
        <authorList>
            <person name="Vuilleumier S."/>
            <person name="Chistoserdova L."/>
            <person name="Lee M.-C."/>
            <person name="Bringel F."/>
            <person name="Lajus A."/>
            <person name="Zhou Y."/>
            <person name="Gourion B."/>
            <person name="Barbe V."/>
            <person name="Chang J."/>
            <person name="Cruveiller S."/>
            <person name="Dossat C."/>
            <person name="Gillett W."/>
            <person name="Gruffaz C."/>
            <person name="Haugen E."/>
            <person name="Hourcade E."/>
            <person name="Levy R."/>
            <person name="Mangenot S."/>
            <person name="Muller E."/>
            <person name="Nadalig T."/>
            <person name="Pagni M."/>
            <person name="Penny C."/>
            <person name="Peyraud R."/>
            <person name="Robinson D.G."/>
            <person name="Roche D."/>
            <person name="Rouy Z."/>
            <person name="Saenampechek C."/>
            <person name="Salvignol G."/>
            <person name="Vallenet D."/>
            <person name="Wu Z."/>
            <person name="Marx C.J."/>
            <person name="Vorholt J.A."/>
            <person name="Olson M.V."/>
            <person name="Kaul R."/>
            <person name="Weissenbach J."/>
            <person name="Medigue C."/>
            <person name="Lidstrom M.E."/>
        </authorList>
    </citation>
    <scope>NUCLEOTIDE SEQUENCE [LARGE SCALE GENOMIC DNA]</scope>
    <source>
        <strain evidence="2">DSM 6343 / CIP 106787 / DM4</strain>
    </source>
</reference>
<protein>
    <submittedName>
        <fullName evidence="1">Uncharacterized protein</fullName>
    </submittedName>
</protein>
<dbReference type="Proteomes" id="UP000008070">
    <property type="component" value="Chromosome"/>
</dbReference>
<dbReference type="AlphaFoldDB" id="C7CJQ4"/>
<dbReference type="HOGENOM" id="CLU_2753223_0_0_5"/>
<gene>
    <name evidence="1" type="ORF">METD_I1955</name>
</gene>
<organism evidence="1 2">
    <name type="scientific">Methylorubrum extorquens (strain DSM 6343 / CIP 106787 / DM4)</name>
    <name type="common">Methylobacterium extorquens</name>
    <dbReference type="NCBI Taxonomy" id="661410"/>
    <lineage>
        <taxon>Bacteria</taxon>
        <taxon>Pseudomonadati</taxon>
        <taxon>Pseudomonadota</taxon>
        <taxon>Alphaproteobacteria</taxon>
        <taxon>Hyphomicrobiales</taxon>
        <taxon>Methylobacteriaceae</taxon>
        <taxon>Methylorubrum</taxon>
    </lineage>
</organism>
<proteinExistence type="predicted"/>
<dbReference type="EMBL" id="FP103042">
    <property type="protein sequence ID" value="CAX23544.1"/>
    <property type="molecule type" value="Genomic_DNA"/>
</dbReference>
<evidence type="ECO:0000313" key="2">
    <source>
        <dbReference type="Proteomes" id="UP000008070"/>
    </source>
</evidence>
<sequence length="70" mass="7776">MRIAKHPRLRERASRSGRKRLALHAQRVAGSGMSSAMSVFTDVIRIRGHSAGRLSGPFAAPWRTRHDSIV</sequence>